<sequence>MSPTTSCTDDEDLLAIADPVLALDYLHQTVLYFHQLCFTKYTSPTQPQSHPEWLTLHERMQLYTASDAVMEALKNQIVVNDSLKNIIAEAKGSGHVEPEFPPKKDGVSRLISGPATVCDRDGHILYLHLPRVLTPDQLAAVEEACRSLVNAPYSKMEMSSDKPGWRTDPKFFKGGGTSFCAFTPGVLNLSPCWFMQNHPPPKHQPMVSASIRRRDGKDGAIPFLRDMRMSFTVMGAILYVLNPAQYEQGVDAWKKMVETNCEGAAPKYADLMARVLRIWASPFTVTQVISNRQTPFHYDNSGDVNWAGGSN</sequence>
<dbReference type="InParanoid" id="A8PAT7"/>
<dbReference type="Proteomes" id="UP000001861">
    <property type="component" value="Unassembled WGS sequence"/>
</dbReference>
<dbReference type="KEGG" id="cci:CC1G_12863"/>
<dbReference type="GeneID" id="6016670"/>
<name>A8PAT7_COPC7</name>
<dbReference type="RefSeq" id="XP_001840049.2">
    <property type="nucleotide sequence ID" value="XM_001839997.2"/>
</dbReference>
<dbReference type="OrthoDB" id="3200752at2759"/>
<organism evidence="1 2">
    <name type="scientific">Coprinopsis cinerea (strain Okayama-7 / 130 / ATCC MYA-4618 / FGSC 9003)</name>
    <name type="common">Inky cap fungus</name>
    <name type="synonym">Hormographiella aspergillata</name>
    <dbReference type="NCBI Taxonomy" id="240176"/>
    <lineage>
        <taxon>Eukaryota</taxon>
        <taxon>Fungi</taxon>
        <taxon>Dikarya</taxon>
        <taxon>Basidiomycota</taxon>
        <taxon>Agaricomycotina</taxon>
        <taxon>Agaricomycetes</taxon>
        <taxon>Agaricomycetidae</taxon>
        <taxon>Agaricales</taxon>
        <taxon>Agaricineae</taxon>
        <taxon>Psathyrellaceae</taxon>
        <taxon>Coprinopsis</taxon>
    </lineage>
</organism>
<dbReference type="HOGENOM" id="CLU_039070_1_0_1"/>
<gene>
    <name evidence="1" type="ORF">CC1G_12863</name>
</gene>
<comment type="caution">
    <text evidence="1">The sequence shown here is derived from an EMBL/GenBank/DDBJ whole genome shotgun (WGS) entry which is preliminary data.</text>
</comment>
<dbReference type="AlphaFoldDB" id="A8PAT7"/>
<reference evidence="1 2" key="1">
    <citation type="journal article" date="2010" name="Proc. Natl. Acad. Sci. U.S.A.">
        <title>Insights into evolution of multicellular fungi from the assembled chromosomes of the mushroom Coprinopsis cinerea (Coprinus cinereus).</title>
        <authorList>
            <person name="Stajich J.E."/>
            <person name="Wilke S.K."/>
            <person name="Ahren D."/>
            <person name="Au C.H."/>
            <person name="Birren B.W."/>
            <person name="Borodovsky M."/>
            <person name="Burns C."/>
            <person name="Canback B."/>
            <person name="Casselton L.A."/>
            <person name="Cheng C.K."/>
            <person name="Deng J."/>
            <person name="Dietrich F.S."/>
            <person name="Fargo D.C."/>
            <person name="Farman M.L."/>
            <person name="Gathman A.C."/>
            <person name="Goldberg J."/>
            <person name="Guigo R."/>
            <person name="Hoegger P.J."/>
            <person name="Hooker J.B."/>
            <person name="Huggins A."/>
            <person name="James T.Y."/>
            <person name="Kamada T."/>
            <person name="Kilaru S."/>
            <person name="Kodira C."/>
            <person name="Kues U."/>
            <person name="Kupfer D."/>
            <person name="Kwan H.S."/>
            <person name="Lomsadze A."/>
            <person name="Li W."/>
            <person name="Lilly W.W."/>
            <person name="Ma L.J."/>
            <person name="Mackey A.J."/>
            <person name="Manning G."/>
            <person name="Martin F."/>
            <person name="Muraguchi H."/>
            <person name="Natvig D.O."/>
            <person name="Palmerini H."/>
            <person name="Ramesh M.A."/>
            <person name="Rehmeyer C.J."/>
            <person name="Roe B.A."/>
            <person name="Shenoy N."/>
            <person name="Stanke M."/>
            <person name="Ter-Hovhannisyan V."/>
            <person name="Tunlid A."/>
            <person name="Velagapudi R."/>
            <person name="Vision T.J."/>
            <person name="Zeng Q."/>
            <person name="Zolan M.E."/>
            <person name="Pukkila P.J."/>
        </authorList>
    </citation>
    <scope>NUCLEOTIDE SEQUENCE [LARGE SCALE GENOMIC DNA]</scope>
    <source>
        <strain evidence="2">Okayama-7 / 130 / ATCC MYA-4618 / FGSC 9003</strain>
    </source>
</reference>
<dbReference type="VEuPathDB" id="FungiDB:CC1G_12863"/>
<protein>
    <submittedName>
        <fullName evidence="1">Uncharacterized protein</fullName>
    </submittedName>
</protein>
<keyword evidence="2" id="KW-1185">Reference proteome</keyword>
<evidence type="ECO:0000313" key="1">
    <source>
        <dbReference type="EMBL" id="EAU81773.2"/>
    </source>
</evidence>
<evidence type="ECO:0000313" key="2">
    <source>
        <dbReference type="Proteomes" id="UP000001861"/>
    </source>
</evidence>
<accession>A8PAT7</accession>
<proteinExistence type="predicted"/>
<dbReference type="EMBL" id="AACS02000002">
    <property type="protein sequence ID" value="EAU81773.2"/>
    <property type="molecule type" value="Genomic_DNA"/>
</dbReference>
<dbReference type="OMA" id="PRXITAN"/>